<evidence type="ECO:0000259" key="1">
    <source>
        <dbReference type="Pfam" id="PF08818"/>
    </source>
</evidence>
<sequence>MKKYASVDEYIADFPEWEEKLRLLRSIVLKNPSIKETIKWNIPVFTVDGKNILGLSAFKSHVGLWFFQGALLKDEAKVLVNAQEGKTQAMRHWKFTALDAIPEALVKVYIDEAVQYQKDGKTVVMTKTSTFALPDELKTAFEANSSLKTAFEKLSNYNQKEYATYITTAKRVATKESRLQKIIPMILEGKGLNDKYK</sequence>
<dbReference type="Pfam" id="PF13376">
    <property type="entry name" value="OmdA"/>
    <property type="match status" value="1"/>
</dbReference>
<accession>A0ABR7QFI2</accession>
<name>A0ABR7QFI2_9FLAO</name>
<proteinExistence type="predicted"/>
<dbReference type="SUPFAM" id="SSF159888">
    <property type="entry name" value="YdhG-like"/>
    <property type="match status" value="1"/>
</dbReference>
<gene>
    <name evidence="2" type="ORF">H2O64_21885</name>
</gene>
<dbReference type="InterPro" id="IPR014922">
    <property type="entry name" value="YdhG-like"/>
</dbReference>
<comment type="caution">
    <text evidence="2">The sequence shown here is derived from an EMBL/GenBank/DDBJ whole genome shotgun (WGS) entry which is preliminary data.</text>
</comment>
<protein>
    <submittedName>
        <fullName evidence="2">YdeI/OmpD-associated family protein</fullName>
    </submittedName>
</protein>
<dbReference type="PIRSF" id="PIRSF021308">
    <property type="entry name" value="UCP021308"/>
    <property type="match status" value="1"/>
</dbReference>
<keyword evidence="3" id="KW-1185">Reference proteome</keyword>
<dbReference type="RefSeq" id="WP_187564377.1">
    <property type="nucleotide sequence ID" value="NZ_JACGWS010000019.1"/>
</dbReference>
<evidence type="ECO:0000313" key="3">
    <source>
        <dbReference type="Proteomes" id="UP000619238"/>
    </source>
</evidence>
<dbReference type="EMBL" id="JACGWS010000019">
    <property type="protein sequence ID" value="MBC8757335.1"/>
    <property type="molecule type" value="Genomic_DNA"/>
</dbReference>
<dbReference type="InterPro" id="IPR016786">
    <property type="entry name" value="YdeI_bac"/>
</dbReference>
<dbReference type="Proteomes" id="UP000619238">
    <property type="component" value="Unassembled WGS sequence"/>
</dbReference>
<evidence type="ECO:0000313" key="2">
    <source>
        <dbReference type="EMBL" id="MBC8757335.1"/>
    </source>
</evidence>
<organism evidence="2 3">
    <name type="scientific">Kordia aestuariivivens</name>
    <dbReference type="NCBI Taxonomy" id="2759037"/>
    <lineage>
        <taxon>Bacteria</taxon>
        <taxon>Pseudomonadati</taxon>
        <taxon>Bacteroidota</taxon>
        <taxon>Flavobacteriia</taxon>
        <taxon>Flavobacteriales</taxon>
        <taxon>Flavobacteriaceae</taxon>
        <taxon>Kordia</taxon>
    </lineage>
</organism>
<reference evidence="2 3" key="1">
    <citation type="submission" date="2020-07" db="EMBL/GenBank/DDBJ databases">
        <title>Description of Kordia aestuariivivens sp. nov., isolated from a tidal flat.</title>
        <authorList>
            <person name="Park S."/>
            <person name="Yoon J.-H."/>
        </authorList>
    </citation>
    <scope>NUCLEOTIDE SEQUENCE [LARGE SCALE GENOMIC DNA]</scope>
    <source>
        <strain evidence="2 3">YSTF-M3</strain>
    </source>
</reference>
<dbReference type="Pfam" id="PF08818">
    <property type="entry name" value="DUF1801"/>
    <property type="match status" value="1"/>
</dbReference>
<feature type="domain" description="YdhG-like" evidence="1">
    <location>
        <begin position="17"/>
        <end position="114"/>
    </location>
</feature>
<dbReference type="Gene3D" id="3.90.1150.200">
    <property type="match status" value="1"/>
</dbReference>